<gene>
    <name evidence="1" type="ORF">M0M44_19005</name>
</gene>
<keyword evidence="2" id="KW-1185">Reference proteome</keyword>
<name>A0ABY4LQF3_9FLAO</name>
<organism evidence="1 2">
    <name type="scientific">Flavobacterium humidisoli</name>
    <dbReference type="NCBI Taxonomy" id="2937442"/>
    <lineage>
        <taxon>Bacteria</taxon>
        <taxon>Pseudomonadati</taxon>
        <taxon>Bacteroidota</taxon>
        <taxon>Flavobacteriia</taxon>
        <taxon>Flavobacteriales</taxon>
        <taxon>Flavobacteriaceae</taxon>
        <taxon>Flavobacterium</taxon>
    </lineage>
</organism>
<dbReference type="InterPro" id="IPR053842">
    <property type="entry name" value="NikA-like"/>
</dbReference>
<dbReference type="Proteomes" id="UP000829998">
    <property type="component" value="Chromosome"/>
</dbReference>
<dbReference type="EMBL" id="CP096829">
    <property type="protein sequence ID" value="UPZ14838.1"/>
    <property type="molecule type" value="Genomic_DNA"/>
</dbReference>
<dbReference type="RefSeq" id="WP_248727106.1">
    <property type="nucleotide sequence ID" value="NZ_CP096829.1"/>
</dbReference>
<evidence type="ECO:0000313" key="1">
    <source>
        <dbReference type="EMBL" id="UPZ14838.1"/>
    </source>
</evidence>
<evidence type="ECO:0000313" key="2">
    <source>
        <dbReference type="Proteomes" id="UP000829998"/>
    </source>
</evidence>
<accession>A0ABY4LQF3</accession>
<proteinExistence type="predicted"/>
<reference evidence="1 2" key="1">
    <citation type="submission" date="2022-04" db="EMBL/GenBank/DDBJ databases">
        <authorList>
            <person name="Ra J.-S."/>
            <person name="Kim S.-B."/>
        </authorList>
    </citation>
    <scope>NUCLEOTIDE SEQUENCE [LARGE SCALE GENOMIC DNA]</scope>
    <source>
        <strain evidence="1 2">MMS21-Er5</strain>
    </source>
</reference>
<protein>
    <submittedName>
        <fullName evidence="1">Plasmid mobilization relaxosome protein MobC</fullName>
    </submittedName>
</protein>
<sequence length="130" mass="15377">MGKEILNRTRIAAVRFTASEYESLERRFKATTCRQMSEYLRSCLLHKPVTVKHRDASLDEFMLEFIRLRKELGAIGNNFNQTVRKLHTLQQIPEFRHWILSTEAQRERLLLTVSDIQKLASEITSRWLQS</sequence>
<dbReference type="Pfam" id="PF21983">
    <property type="entry name" value="NikA-like"/>
    <property type="match status" value="1"/>
</dbReference>